<evidence type="ECO:0000313" key="5">
    <source>
        <dbReference type="EMBL" id="SCX96217.1"/>
    </source>
</evidence>
<keyword evidence="2" id="KW-0547">Nucleotide-binding</keyword>
<evidence type="ECO:0000313" key="6">
    <source>
        <dbReference type="Proteomes" id="UP000198870"/>
    </source>
</evidence>
<reference evidence="5 6" key="1">
    <citation type="submission" date="2016-10" db="EMBL/GenBank/DDBJ databases">
        <authorList>
            <person name="de Groot N.N."/>
        </authorList>
    </citation>
    <scope>NUCLEOTIDE SEQUENCE [LARGE SCALE GENOMIC DNA]</scope>
    <source>
        <strain evidence="5 6">AA1</strain>
    </source>
</reference>
<dbReference type="InterPro" id="IPR003439">
    <property type="entry name" value="ABC_transporter-like_ATP-bd"/>
</dbReference>
<dbReference type="InterPro" id="IPR017871">
    <property type="entry name" value="ABC_transporter-like_CS"/>
</dbReference>
<dbReference type="SUPFAM" id="SSF52540">
    <property type="entry name" value="P-loop containing nucleoside triphosphate hydrolases"/>
    <property type="match status" value="1"/>
</dbReference>
<dbReference type="PROSITE" id="PS00211">
    <property type="entry name" value="ABC_TRANSPORTER_1"/>
    <property type="match status" value="1"/>
</dbReference>
<dbReference type="InterPro" id="IPR027417">
    <property type="entry name" value="P-loop_NTPase"/>
</dbReference>
<name>A0A1G5C1M2_9BACT</name>
<keyword evidence="3 5" id="KW-0067">ATP-binding</keyword>
<dbReference type="PROSITE" id="PS50893">
    <property type="entry name" value="ABC_TRANSPORTER_2"/>
    <property type="match status" value="1"/>
</dbReference>
<dbReference type="GO" id="GO:0016887">
    <property type="term" value="F:ATP hydrolysis activity"/>
    <property type="evidence" value="ECO:0007669"/>
    <property type="project" value="InterPro"/>
</dbReference>
<evidence type="ECO:0000256" key="2">
    <source>
        <dbReference type="ARBA" id="ARBA00022741"/>
    </source>
</evidence>
<dbReference type="SMART" id="SM00382">
    <property type="entry name" value="AAA"/>
    <property type="match status" value="1"/>
</dbReference>
<dbReference type="PANTHER" id="PTHR42788">
    <property type="entry name" value="TAURINE IMPORT ATP-BINDING PROTEIN-RELATED"/>
    <property type="match status" value="1"/>
</dbReference>
<accession>A0A1G5C1M2</accession>
<dbReference type="RefSeq" id="WP_092208769.1">
    <property type="nucleotide sequence ID" value="NZ_FMUX01000002.1"/>
</dbReference>
<keyword evidence="6" id="KW-1185">Reference proteome</keyword>
<evidence type="ECO:0000256" key="3">
    <source>
        <dbReference type="ARBA" id="ARBA00022840"/>
    </source>
</evidence>
<evidence type="ECO:0000256" key="1">
    <source>
        <dbReference type="ARBA" id="ARBA00022448"/>
    </source>
</evidence>
<dbReference type="STRING" id="419481.SAMN05216233_102316"/>
<dbReference type="Pfam" id="PF00005">
    <property type="entry name" value="ABC_tran"/>
    <property type="match status" value="1"/>
</dbReference>
<sequence length="253" mass="28643">MAFLEASKVSKSYRDKENREIVALSDFTLSVQEREFITIIGPSGCGKSSFLFLAAGLEPLTSGVLEFHGEPVTGPDPLSAMVFQEYLLFPWKTVQQNIEFGPELRHVPPDQRREVSGNLIKMVGLEGFEKRYPHELSGGMQQRVSIARALANNPKLILMDEPFGALDALTRETLQVELLKIWQQAKCTVLFVTHSISEAVYLADRVVVVSKRPGTIKEVVDIDLPRPRDREMFTSPRFIEYERYLKAMILDDI</sequence>
<dbReference type="CDD" id="cd03293">
    <property type="entry name" value="ABC_NrtD_SsuB_transporters"/>
    <property type="match status" value="1"/>
</dbReference>
<dbReference type="Gene3D" id="3.40.50.300">
    <property type="entry name" value="P-loop containing nucleotide triphosphate hydrolases"/>
    <property type="match status" value="1"/>
</dbReference>
<organism evidence="5 6">
    <name type="scientific">Desulfoluna spongiiphila</name>
    <dbReference type="NCBI Taxonomy" id="419481"/>
    <lineage>
        <taxon>Bacteria</taxon>
        <taxon>Pseudomonadati</taxon>
        <taxon>Thermodesulfobacteriota</taxon>
        <taxon>Desulfobacteria</taxon>
        <taxon>Desulfobacterales</taxon>
        <taxon>Desulfolunaceae</taxon>
        <taxon>Desulfoluna</taxon>
    </lineage>
</organism>
<dbReference type="EMBL" id="FMUX01000002">
    <property type="protein sequence ID" value="SCX96217.1"/>
    <property type="molecule type" value="Genomic_DNA"/>
</dbReference>
<evidence type="ECO:0000259" key="4">
    <source>
        <dbReference type="PROSITE" id="PS50893"/>
    </source>
</evidence>
<keyword evidence="1" id="KW-0813">Transport</keyword>
<dbReference type="InterPro" id="IPR003593">
    <property type="entry name" value="AAA+_ATPase"/>
</dbReference>
<dbReference type="Proteomes" id="UP000198870">
    <property type="component" value="Unassembled WGS sequence"/>
</dbReference>
<dbReference type="InterPro" id="IPR050166">
    <property type="entry name" value="ABC_transporter_ATP-bind"/>
</dbReference>
<dbReference type="GO" id="GO:0005524">
    <property type="term" value="F:ATP binding"/>
    <property type="evidence" value="ECO:0007669"/>
    <property type="project" value="UniProtKB-KW"/>
</dbReference>
<dbReference type="OrthoDB" id="9809450at2"/>
<proteinExistence type="predicted"/>
<gene>
    <name evidence="5" type="ORF">SAMN05216233_102316</name>
</gene>
<dbReference type="PANTHER" id="PTHR42788:SF13">
    <property type="entry name" value="ALIPHATIC SULFONATES IMPORT ATP-BINDING PROTEIN SSUB"/>
    <property type="match status" value="1"/>
</dbReference>
<protein>
    <submittedName>
        <fullName evidence="5">NitT/TauT family transport system ATP-binding protein</fullName>
    </submittedName>
</protein>
<dbReference type="AlphaFoldDB" id="A0A1G5C1M2"/>
<feature type="domain" description="ABC transporter" evidence="4">
    <location>
        <begin position="4"/>
        <end position="236"/>
    </location>
</feature>